<reference evidence="13" key="1">
    <citation type="journal article" date="2024" name="Int. J. Syst. Evol. Microbiol.">
        <title>Turicibacter faecis sp. nov., isolated from faeces of heart failure mouse model.</title>
        <authorList>
            <person name="Imamura Y."/>
            <person name="Motooka D."/>
            <person name="Nakajima Y."/>
            <person name="Ito S."/>
            <person name="Kitakaze M."/>
            <person name="Iida T."/>
            <person name="Nakamura S."/>
        </authorList>
    </citation>
    <scope>NUCLEOTIDE SEQUENCE</scope>
    <source>
        <strain evidence="13">TC023</strain>
    </source>
</reference>
<evidence type="ECO:0000256" key="5">
    <source>
        <dbReference type="ARBA" id="ARBA00022692"/>
    </source>
</evidence>
<dbReference type="PANTHER" id="PTHR42837:SF2">
    <property type="entry name" value="MEMBRANE METALLOPROTEASE ARASP2, CHLOROPLASTIC-RELATED"/>
    <property type="match status" value="1"/>
</dbReference>
<keyword evidence="5 11" id="KW-0812">Transmembrane</keyword>
<keyword evidence="9" id="KW-0482">Metalloprotease</keyword>
<keyword evidence="4" id="KW-0645">Protease</keyword>
<evidence type="ECO:0000256" key="6">
    <source>
        <dbReference type="ARBA" id="ARBA00022801"/>
    </source>
</evidence>
<keyword evidence="14" id="KW-1185">Reference proteome</keyword>
<organism evidence="13 14">
    <name type="scientific">Turicibacter faecis</name>
    <dbReference type="NCBI Taxonomy" id="2963365"/>
    <lineage>
        <taxon>Bacteria</taxon>
        <taxon>Bacillati</taxon>
        <taxon>Bacillota</taxon>
        <taxon>Erysipelotrichia</taxon>
        <taxon>Erysipelotrichales</taxon>
        <taxon>Turicibacteraceae</taxon>
        <taxon>Turicibacter</taxon>
    </lineage>
</organism>
<dbReference type="Pfam" id="PF02163">
    <property type="entry name" value="Peptidase_M50"/>
    <property type="match status" value="1"/>
</dbReference>
<evidence type="ECO:0000256" key="7">
    <source>
        <dbReference type="ARBA" id="ARBA00022833"/>
    </source>
</evidence>
<dbReference type="InterPro" id="IPR008915">
    <property type="entry name" value="Peptidase_M50"/>
</dbReference>
<feature type="transmembrane region" description="Helical" evidence="11">
    <location>
        <begin position="156"/>
        <end position="179"/>
    </location>
</feature>
<dbReference type="RefSeq" id="WP_161830769.1">
    <property type="nucleotide sequence ID" value="NZ_AP028127.1"/>
</dbReference>
<evidence type="ECO:0000256" key="3">
    <source>
        <dbReference type="ARBA" id="ARBA00007931"/>
    </source>
</evidence>
<comment type="subcellular location">
    <subcellularLocation>
        <location evidence="2">Membrane</location>
        <topology evidence="2">Multi-pass membrane protein</topology>
    </subcellularLocation>
</comment>
<sequence>MAVFWYVLVAYLSIFIHELGHYTSAYLFGIKATDVITGMGFKFFTFKTKSTTFRFNIIPGGGVTIYPQNQELTLSRLKQFIVLGSGVTFNYIAAVCATTLYLKTSPIAGFLAFNQMIINFIKTLFTLFSIDHFLAPHVGMAESIGMIANQFTTGQFVLFIFIFMNLLLFLFNLLPIPYFDGGQMISLYTDPILQRIGLSEAVLEQIKILINQLIGILLLIAACLPLINEAYHRIIKTYLSEHDMIKWALIVVGFLLIKRLVSPLISSHKKKKRV</sequence>
<gene>
    <name evidence="13" type="ORF">T23_15080</name>
</gene>
<name>A0ABM8INP0_9FIRM</name>
<accession>A0ABM8INP0</accession>
<feature type="transmembrane region" description="Helical" evidence="11">
    <location>
        <begin position="107"/>
        <end position="135"/>
    </location>
</feature>
<evidence type="ECO:0000256" key="10">
    <source>
        <dbReference type="ARBA" id="ARBA00023136"/>
    </source>
</evidence>
<evidence type="ECO:0000256" key="9">
    <source>
        <dbReference type="ARBA" id="ARBA00023049"/>
    </source>
</evidence>
<proteinExistence type="inferred from homology"/>
<comment type="cofactor">
    <cofactor evidence="1">
        <name>Zn(2+)</name>
        <dbReference type="ChEBI" id="CHEBI:29105"/>
    </cofactor>
</comment>
<evidence type="ECO:0000313" key="14">
    <source>
        <dbReference type="Proteomes" id="UP001432099"/>
    </source>
</evidence>
<keyword evidence="10 11" id="KW-0472">Membrane</keyword>
<dbReference type="PANTHER" id="PTHR42837">
    <property type="entry name" value="REGULATOR OF SIGMA-E PROTEASE RSEP"/>
    <property type="match status" value="1"/>
</dbReference>
<evidence type="ECO:0000256" key="1">
    <source>
        <dbReference type="ARBA" id="ARBA00001947"/>
    </source>
</evidence>
<protein>
    <recommendedName>
        <fullName evidence="12">Peptidase M50 domain-containing protein</fullName>
    </recommendedName>
</protein>
<evidence type="ECO:0000313" key="13">
    <source>
        <dbReference type="EMBL" id="BEH91406.1"/>
    </source>
</evidence>
<dbReference type="InterPro" id="IPR004387">
    <property type="entry name" value="Pept_M50_Zn"/>
</dbReference>
<dbReference type="EMBL" id="AP028127">
    <property type="protein sequence ID" value="BEH91406.1"/>
    <property type="molecule type" value="Genomic_DNA"/>
</dbReference>
<comment type="similarity">
    <text evidence="3">Belongs to the peptidase M50B family.</text>
</comment>
<feature type="transmembrane region" description="Helical" evidence="11">
    <location>
        <begin position="208"/>
        <end position="227"/>
    </location>
</feature>
<evidence type="ECO:0000256" key="11">
    <source>
        <dbReference type="SAM" id="Phobius"/>
    </source>
</evidence>
<dbReference type="Proteomes" id="UP001432099">
    <property type="component" value="Chromosome"/>
</dbReference>
<evidence type="ECO:0000256" key="8">
    <source>
        <dbReference type="ARBA" id="ARBA00022989"/>
    </source>
</evidence>
<evidence type="ECO:0000256" key="2">
    <source>
        <dbReference type="ARBA" id="ARBA00004141"/>
    </source>
</evidence>
<keyword evidence="7" id="KW-0862">Zinc</keyword>
<evidence type="ECO:0000256" key="4">
    <source>
        <dbReference type="ARBA" id="ARBA00022670"/>
    </source>
</evidence>
<evidence type="ECO:0000259" key="12">
    <source>
        <dbReference type="Pfam" id="PF02163"/>
    </source>
</evidence>
<keyword evidence="8 11" id="KW-1133">Transmembrane helix</keyword>
<feature type="transmembrane region" description="Helical" evidence="11">
    <location>
        <begin position="80"/>
        <end position="101"/>
    </location>
</feature>
<keyword evidence="6" id="KW-0378">Hydrolase</keyword>
<feature type="domain" description="Peptidase M50" evidence="12">
    <location>
        <begin position="7"/>
        <end position="196"/>
    </location>
</feature>